<gene>
    <name evidence="2" type="ORF">GK108_26305</name>
</gene>
<dbReference type="AlphaFoldDB" id="A0A6L9LD21"/>
<feature type="region of interest" description="Disordered" evidence="1">
    <location>
        <begin position="1"/>
        <end position="34"/>
    </location>
</feature>
<name>A0A6L9LD21_9BACT</name>
<organism evidence="2 3">
    <name type="scientific">Spirosoma terrae</name>
    <dbReference type="NCBI Taxonomy" id="1968276"/>
    <lineage>
        <taxon>Bacteria</taxon>
        <taxon>Pseudomonadati</taxon>
        <taxon>Bacteroidota</taxon>
        <taxon>Cytophagia</taxon>
        <taxon>Cytophagales</taxon>
        <taxon>Cytophagaceae</taxon>
        <taxon>Spirosoma</taxon>
    </lineage>
</organism>
<evidence type="ECO:0000313" key="3">
    <source>
        <dbReference type="Proteomes" id="UP000474175"/>
    </source>
</evidence>
<accession>A0A6L9LD21</accession>
<evidence type="ECO:0000313" key="2">
    <source>
        <dbReference type="EMBL" id="NDU98426.1"/>
    </source>
</evidence>
<comment type="caution">
    <text evidence="2">The sequence shown here is derived from an EMBL/GenBank/DDBJ whole genome shotgun (WGS) entry which is preliminary data.</text>
</comment>
<keyword evidence="3" id="KW-1185">Reference proteome</keyword>
<dbReference type="Proteomes" id="UP000474175">
    <property type="component" value="Unassembled WGS sequence"/>
</dbReference>
<sequence>MKKQNGKWAEQVKKYRSRMTKAKTAGPNYPAPRDGIVMHIDELKEKLMAIQAKFGVDPSLLPEVIRG</sequence>
<dbReference type="RefSeq" id="WP_163954561.1">
    <property type="nucleotide sequence ID" value="NZ_JAAFZH010000017.1"/>
</dbReference>
<dbReference type="EMBL" id="JAAFZH010000017">
    <property type="protein sequence ID" value="NDU98426.1"/>
    <property type="molecule type" value="Genomic_DNA"/>
</dbReference>
<reference evidence="2 3" key="1">
    <citation type="submission" date="2020-02" db="EMBL/GenBank/DDBJ databases">
        <title>Draft genome sequence of two Spirosoma agri KCTC 52727 and Spirosoma terrae KCTC 52035.</title>
        <authorList>
            <person name="Rojas J."/>
            <person name="Ambika Manirajan B."/>
            <person name="Suarez C."/>
            <person name="Ratering S."/>
            <person name="Schnell S."/>
        </authorList>
    </citation>
    <scope>NUCLEOTIDE SEQUENCE [LARGE SCALE GENOMIC DNA]</scope>
    <source>
        <strain evidence="2 3">KCTC 52035</strain>
    </source>
</reference>
<proteinExistence type="predicted"/>
<evidence type="ECO:0000256" key="1">
    <source>
        <dbReference type="SAM" id="MobiDB-lite"/>
    </source>
</evidence>
<protein>
    <submittedName>
        <fullName evidence="2">Uncharacterized protein</fullName>
    </submittedName>
</protein>